<reference evidence="1 2" key="1">
    <citation type="submission" date="2016-07" db="EMBL/GenBank/DDBJ databases">
        <title>Draft genome sequence of Methyloligella halotolerans C2T (VKM B-2706T=CCUG 61687T=DSM 25045T), a halotolerant polyhydroxybutyrate accumulating methylotroph.</title>
        <authorList>
            <person name="Vasilenko O.V."/>
            <person name="Doronina N.V."/>
            <person name="Poroshina M.N."/>
            <person name="Tarlachkov S.V."/>
            <person name="Trotsenko Y.A."/>
        </authorList>
    </citation>
    <scope>NUCLEOTIDE SEQUENCE [LARGE SCALE GENOMIC DNA]</scope>
    <source>
        <strain evidence="1 2">VKM B-2706</strain>
    </source>
</reference>
<dbReference type="STRING" id="1177755.A7A08_01357"/>
<organism evidence="1 2">
    <name type="scientific">Methyloligella halotolerans</name>
    <dbReference type="NCBI Taxonomy" id="1177755"/>
    <lineage>
        <taxon>Bacteria</taxon>
        <taxon>Pseudomonadati</taxon>
        <taxon>Pseudomonadota</taxon>
        <taxon>Alphaproteobacteria</taxon>
        <taxon>Hyphomicrobiales</taxon>
        <taxon>Hyphomicrobiaceae</taxon>
        <taxon>Methyloligella</taxon>
    </lineage>
</organism>
<name>A0A1E2RYP1_9HYPH</name>
<evidence type="ECO:0000313" key="2">
    <source>
        <dbReference type="Proteomes" id="UP000095087"/>
    </source>
</evidence>
<proteinExistence type="predicted"/>
<dbReference type="EMBL" id="MASI01000003">
    <property type="protein sequence ID" value="ODA67331.1"/>
    <property type="molecule type" value="Genomic_DNA"/>
</dbReference>
<dbReference type="PANTHER" id="PTHR36699">
    <property type="entry name" value="LD-TRANSPEPTIDASE"/>
    <property type="match status" value="1"/>
</dbReference>
<protein>
    <recommendedName>
        <fullName evidence="3">YkuD domain-containing protein</fullName>
    </recommendedName>
</protein>
<dbReference type="Proteomes" id="UP000095087">
    <property type="component" value="Unassembled WGS sequence"/>
</dbReference>
<evidence type="ECO:0008006" key="3">
    <source>
        <dbReference type="Google" id="ProtNLM"/>
    </source>
</evidence>
<sequence>MIWRILFAILVAVGIGAAIFAMSHDGRDMLDRLAINAKRAENVARWGADRPLPGTPDLAKLDERLKAEGVKVGDPVFIRLFKLESELELWMAREDGEYVRVATYPICYWSGRLGPKQQEGDLQAPEGYYTVSESQLNPNSRWHRSFNLGFPNTFDKSHGRTGSYLMVHGAAPRWAATP</sequence>
<accession>A0A1E2RYP1</accession>
<gene>
    <name evidence="1" type="ORF">A7A08_01357</name>
</gene>
<dbReference type="OrthoDB" id="9809748at2"/>
<comment type="caution">
    <text evidence="1">The sequence shown here is derived from an EMBL/GenBank/DDBJ whole genome shotgun (WGS) entry which is preliminary data.</text>
</comment>
<dbReference type="PATRIC" id="fig|1177755.3.peg.1364"/>
<dbReference type="AlphaFoldDB" id="A0A1E2RYP1"/>
<dbReference type="PANTHER" id="PTHR36699:SF1">
    <property type="entry name" value="L,D-TRANSPEPTIDASE YAFK-RELATED"/>
    <property type="match status" value="1"/>
</dbReference>
<keyword evidence="2" id="KW-1185">Reference proteome</keyword>
<dbReference type="RefSeq" id="WP_069094713.1">
    <property type="nucleotide sequence ID" value="NZ_MASI01000003.1"/>
</dbReference>
<evidence type="ECO:0000313" key="1">
    <source>
        <dbReference type="EMBL" id="ODA67331.1"/>
    </source>
</evidence>